<organism evidence="1 2">
    <name type="scientific">Acinetobacter piscicola</name>
    <dbReference type="NCBI Taxonomy" id="2006115"/>
    <lineage>
        <taxon>Bacteria</taxon>
        <taxon>Pseudomonadati</taxon>
        <taxon>Pseudomonadota</taxon>
        <taxon>Gammaproteobacteria</taxon>
        <taxon>Moraxellales</taxon>
        <taxon>Moraxellaceae</taxon>
        <taxon>Acinetobacter</taxon>
    </lineage>
</organism>
<keyword evidence="1" id="KW-0808">Transferase</keyword>
<dbReference type="PANTHER" id="PTHR39166">
    <property type="entry name" value="BLL1166 PROTEIN"/>
    <property type="match status" value="1"/>
</dbReference>
<gene>
    <name evidence="1" type="ORF">G0028_18890</name>
</gene>
<dbReference type="PANTHER" id="PTHR39166:SF1">
    <property type="entry name" value="BLL1166 PROTEIN"/>
    <property type="match status" value="1"/>
</dbReference>
<keyword evidence="2" id="KW-1185">Reference proteome</keyword>
<proteinExistence type="predicted"/>
<dbReference type="AlphaFoldDB" id="A0A7S6VZJ3"/>
<dbReference type="Proteomes" id="UP000593966">
    <property type="component" value="Chromosome"/>
</dbReference>
<evidence type="ECO:0000313" key="2">
    <source>
        <dbReference type="Proteomes" id="UP000593966"/>
    </source>
</evidence>
<accession>A0A7S6VZJ3</accession>
<dbReference type="GO" id="GO:0016740">
    <property type="term" value="F:transferase activity"/>
    <property type="evidence" value="ECO:0007669"/>
    <property type="project" value="UniProtKB-KW"/>
</dbReference>
<sequence>MKNLQLFDFTKQNFDQALIEIIFREQALWQRLVYLRHIAPDAYLSAGVIRNLVWSVLHGQTYDVIHSEIDVIFFDEHEEHQRITHEITRQLIQNFPENEWDVVNQATVHTWYSTENGQSILPYASLHEALSVWPETATAIAIRLLENDDLEIIAPFGLYDLFALKLRWNDRLVSHDVFMQRVMSKRFLQRWEKLEIVS</sequence>
<dbReference type="RefSeq" id="WP_174494056.1">
    <property type="nucleotide sequence ID" value="NZ_CP048659.1"/>
</dbReference>
<dbReference type="EMBL" id="CP048659">
    <property type="protein sequence ID" value="QOW47768.1"/>
    <property type="molecule type" value="Genomic_DNA"/>
</dbReference>
<dbReference type="Pfam" id="PF06042">
    <property type="entry name" value="NTP_transf_6"/>
    <property type="match status" value="1"/>
</dbReference>
<dbReference type="InterPro" id="IPR009267">
    <property type="entry name" value="NTP_transf_6"/>
</dbReference>
<name>A0A7S6VZJ3_9GAMM</name>
<reference evidence="1 2" key="1">
    <citation type="submission" date="2020-02" db="EMBL/GenBank/DDBJ databases">
        <title>Tigecycline-resistant Acinetobacter species from pigs and migratory birds.</title>
        <authorList>
            <person name="Chen C."/>
            <person name="Sun J."/>
            <person name="Liao X.-P."/>
            <person name="Liu Y.-H."/>
        </authorList>
    </citation>
    <scope>NUCLEOTIDE SEQUENCE [LARGE SCALE GENOMIC DNA]</scope>
    <source>
        <strain evidence="1 2">YH12207_T</strain>
    </source>
</reference>
<evidence type="ECO:0000313" key="1">
    <source>
        <dbReference type="EMBL" id="QOW47768.1"/>
    </source>
</evidence>
<protein>
    <submittedName>
        <fullName evidence="1">Nucleotidyltransferase family protein</fullName>
    </submittedName>
</protein>